<keyword evidence="3" id="KW-1185">Reference proteome</keyword>
<dbReference type="RefSeq" id="WP_160753916.1">
    <property type="nucleotide sequence ID" value="NZ_WTYA01000010.1"/>
</dbReference>
<dbReference type="EMBL" id="WTYA01000010">
    <property type="protein sequence ID" value="MXP29609.1"/>
    <property type="molecule type" value="Genomic_DNA"/>
</dbReference>
<feature type="chain" id="PRO_5032453107" description="Lipoprotein" evidence="1">
    <location>
        <begin position="20"/>
        <end position="114"/>
    </location>
</feature>
<evidence type="ECO:0008006" key="4">
    <source>
        <dbReference type="Google" id="ProtNLM"/>
    </source>
</evidence>
<dbReference type="PROSITE" id="PS51257">
    <property type="entry name" value="PROKAR_LIPOPROTEIN"/>
    <property type="match status" value="1"/>
</dbReference>
<keyword evidence="1" id="KW-0732">Signal</keyword>
<dbReference type="Proteomes" id="UP000439780">
    <property type="component" value="Unassembled WGS sequence"/>
</dbReference>
<feature type="signal peptide" evidence="1">
    <location>
        <begin position="1"/>
        <end position="19"/>
    </location>
</feature>
<evidence type="ECO:0000313" key="3">
    <source>
        <dbReference type="Proteomes" id="UP000439780"/>
    </source>
</evidence>
<proteinExistence type="predicted"/>
<dbReference type="AlphaFoldDB" id="A0A845AJJ6"/>
<accession>A0A845AJJ6</accession>
<comment type="caution">
    <text evidence="2">The sequence shown here is derived from an EMBL/GenBank/DDBJ whole genome shotgun (WGS) entry which is preliminary data.</text>
</comment>
<evidence type="ECO:0000256" key="1">
    <source>
        <dbReference type="SAM" id="SignalP"/>
    </source>
</evidence>
<dbReference type="OrthoDB" id="7433467at2"/>
<gene>
    <name evidence="2" type="ORF">GRI58_12360</name>
</gene>
<evidence type="ECO:0000313" key="2">
    <source>
        <dbReference type="EMBL" id="MXP29609.1"/>
    </source>
</evidence>
<organism evidence="2 3">
    <name type="scientific">Qipengyuania algicida</name>
    <dbReference type="NCBI Taxonomy" id="1836209"/>
    <lineage>
        <taxon>Bacteria</taxon>
        <taxon>Pseudomonadati</taxon>
        <taxon>Pseudomonadota</taxon>
        <taxon>Alphaproteobacteria</taxon>
        <taxon>Sphingomonadales</taxon>
        <taxon>Erythrobacteraceae</taxon>
        <taxon>Qipengyuania</taxon>
    </lineage>
</organism>
<sequence length="114" mass="12057">MRVRLIASIALLAAGCGSARSPIPEIAQGLPNNYSEGERVFDARLKARFPVGTSTNALAEELTKQGFSVTTQINGGGANYTDKGFLVSSVWNIGWKAQGGRITDIWGVYGGRGP</sequence>
<protein>
    <recommendedName>
        <fullName evidence="4">Lipoprotein</fullName>
    </recommendedName>
</protein>
<name>A0A845AJJ6_9SPHN</name>
<reference evidence="2 3" key="1">
    <citation type="submission" date="2019-12" db="EMBL/GenBank/DDBJ databases">
        <title>Genomic-based taxomic classification of the family Erythrobacteraceae.</title>
        <authorList>
            <person name="Xu L."/>
        </authorList>
    </citation>
    <scope>NUCLEOTIDE SEQUENCE [LARGE SCALE GENOMIC DNA]</scope>
    <source>
        <strain evidence="2 3">KEMB 9005-328</strain>
    </source>
</reference>